<dbReference type="CDD" id="cd00303">
    <property type="entry name" value="retropepsin_like"/>
    <property type="match status" value="1"/>
</dbReference>
<evidence type="ECO:0000256" key="3">
    <source>
        <dbReference type="ARBA" id="ARBA00022722"/>
    </source>
</evidence>
<dbReference type="GO" id="GO:0016787">
    <property type="term" value="F:hydrolase activity"/>
    <property type="evidence" value="ECO:0007669"/>
    <property type="project" value="UniProtKB-KW"/>
</dbReference>
<dbReference type="Pfam" id="PF24626">
    <property type="entry name" value="SH3_Tf2-1"/>
    <property type="match status" value="1"/>
</dbReference>
<keyword evidence="3" id="KW-0540">Nuclease</keyword>
<dbReference type="InterPro" id="IPR041373">
    <property type="entry name" value="RT_RNaseH"/>
</dbReference>
<dbReference type="InterPro" id="IPR001584">
    <property type="entry name" value="Integrase_cat-core"/>
</dbReference>
<dbReference type="SUPFAM" id="SSF56672">
    <property type="entry name" value="DNA/RNA polymerases"/>
    <property type="match status" value="1"/>
</dbReference>
<protein>
    <submittedName>
        <fullName evidence="8">Mediator of RNA polymerase II transcription subunit 12</fullName>
    </submittedName>
</protein>
<comment type="caution">
    <text evidence="8">The sequence shown here is derived from an EMBL/GenBank/DDBJ whole genome shotgun (WGS) entry which is preliminary data.</text>
</comment>
<accession>A0A438CXF6</accession>
<dbReference type="InterPro" id="IPR043502">
    <property type="entry name" value="DNA/RNA_pol_sf"/>
</dbReference>
<dbReference type="InterPro" id="IPR056924">
    <property type="entry name" value="SH3_Tf2-1"/>
</dbReference>
<dbReference type="PROSITE" id="PS50994">
    <property type="entry name" value="INTEGRASE"/>
    <property type="match status" value="1"/>
</dbReference>
<dbReference type="SUPFAM" id="SSF53098">
    <property type="entry name" value="Ribonuclease H-like"/>
    <property type="match status" value="1"/>
</dbReference>
<keyword evidence="1" id="KW-0808">Transferase</keyword>
<evidence type="ECO:0000313" key="9">
    <source>
        <dbReference type="Proteomes" id="UP000288805"/>
    </source>
</evidence>
<organism evidence="8 9">
    <name type="scientific">Vitis vinifera</name>
    <name type="common">Grape</name>
    <dbReference type="NCBI Taxonomy" id="29760"/>
    <lineage>
        <taxon>Eukaryota</taxon>
        <taxon>Viridiplantae</taxon>
        <taxon>Streptophyta</taxon>
        <taxon>Embryophyta</taxon>
        <taxon>Tracheophyta</taxon>
        <taxon>Spermatophyta</taxon>
        <taxon>Magnoliopsida</taxon>
        <taxon>eudicotyledons</taxon>
        <taxon>Gunneridae</taxon>
        <taxon>Pentapetalae</taxon>
        <taxon>rosids</taxon>
        <taxon>Vitales</taxon>
        <taxon>Vitaceae</taxon>
        <taxon>Viteae</taxon>
        <taxon>Vitis</taxon>
    </lineage>
</organism>
<reference evidence="8 9" key="1">
    <citation type="journal article" date="2018" name="PLoS Genet.">
        <title>Population sequencing reveals clonal diversity and ancestral inbreeding in the grapevine cultivar Chardonnay.</title>
        <authorList>
            <person name="Roach M.J."/>
            <person name="Johnson D.L."/>
            <person name="Bohlmann J."/>
            <person name="van Vuuren H.J."/>
            <person name="Jones S.J."/>
            <person name="Pretorius I.S."/>
            <person name="Schmidt S.A."/>
            <person name="Borneman A.R."/>
        </authorList>
    </citation>
    <scope>NUCLEOTIDE SEQUENCE [LARGE SCALE GENOMIC DNA]</scope>
    <source>
        <strain evidence="9">cv. Chardonnay</strain>
        <tissue evidence="8">Leaf</tissue>
    </source>
</reference>
<dbReference type="GO" id="GO:0003964">
    <property type="term" value="F:RNA-directed DNA polymerase activity"/>
    <property type="evidence" value="ECO:0007669"/>
    <property type="project" value="UniProtKB-KW"/>
</dbReference>
<proteinExistence type="predicted"/>
<keyword evidence="6" id="KW-0695">RNA-directed DNA polymerase</keyword>
<dbReference type="InterPro" id="IPR012337">
    <property type="entry name" value="RNaseH-like_sf"/>
</dbReference>
<dbReference type="SUPFAM" id="SSF50630">
    <property type="entry name" value="Acid proteases"/>
    <property type="match status" value="1"/>
</dbReference>
<evidence type="ECO:0000256" key="4">
    <source>
        <dbReference type="ARBA" id="ARBA00022759"/>
    </source>
</evidence>
<dbReference type="PANTHER" id="PTHR46567">
    <property type="entry name" value="MEDIATOR OF RNA POLYMERASE II TRANSCRIPTION SUBUNIT 12"/>
    <property type="match status" value="1"/>
</dbReference>
<dbReference type="Pfam" id="PF13975">
    <property type="entry name" value="gag-asp_proteas"/>
    <property type="match status" value="1"/>
</dbReference>
<dbReference type="Gene3D" id="3.30.420.10">
    <property type="entry name" value="Ribonuclease H-like superfamily/Ribonuclease H"/>
    <property type="match status" value="1"/>
</dbReference>
<dbReference type="GO" id="GO:0015074">
    <property type="term" value="P:DNA integration"/>
    <property type="evidence" value="ECO:0007669"/>
    <property type="project" value="InterPro"/>
</dbReference>
<keyword evidence="4" id="KW-0255">Endonuclease</keyword>
<evidence type="ECO:0000256" key="1">
    <source>
        <dbReference type="ARBA" id="ARBA00022679"/>
    </source>
</evidence>
<evidence type="ECO:0000256" key="2">
    <source>
        <dbReference type="ARBA" id="ARBA00022695"/>
    </source>
</evidence>
<name>A0A438CXF6_VITVI</name>
<dbReference type="InterPro" id="IPR036397">
    <property type="entry name" value="RNaseH_sf"/>
</dbReference>
<dbReference type="Pfam" id="PF03732">
    <property type="entry name" value="Retrotrans_gag"/>
    <property type="match status" value="1"/>
</dbReference>
<feature type="domain" description="Integrase catalytic" evidence="7">
    <location>
        <begin position="724"/>
        <end position="833"/>
    </location>
</feature>
<dbReference type="InterPro" id="IPR005162">
    <property type="entry name" value="Retrotrans_gag_dom"/>
</dbReference>
<dbReference type="Pfam" id="PF17917">
    <property type="entry name" value="RT_RNaseH"/>
    <property type="match status" value="1"/>
</dbReference>
<keyword evidence="2" id="KW-0548">Nucleotidyltransferase</keyword>
<evidence type="ECO:0000256" key="5">
    <source>
        <dbReference type="ARBA" id="ARBA00022801"/>
    </source>
</evidence>
<dbReference type="Gene3D" id="2.40.70.10">
    <property type="entry name" value="Acid Proteases"/>
    <property type="match status" value="1"/>
</dbReference>
<dbReference type="Proteomes" id="UP000288805">
    <property type="component" value="Unassembled WGS sequence"/>
</dbReference>
<dbReference type="InterPro" id="IPR021109">
    <property type="entry name" value="Peptidase_aspartic_dom_sf"/>
</dbReference>
<dbReference type="PANTHER" id="PTHR46567:SF1">
    <property type="entry name" value="MEDIATOR OF RNA POLYMERASE II TRANSCRIPTION SUBUNIT 12"/>
    <property type="match status" value="1"/>
</dbReference>
<sequence length="1316" mass="150739">MEKGLEDLKEQIQDLREGVLGSQVQSVSHEEFMSFQDKVMNMFASVESRVEALAARIEARDQEIRQELVIYKTVVSARVMATHEAPRVEVPKPPTFSGKRDAKELDNFLWHMESYFEVIALTDEAIKTCTIDTWDAFKQEIKRQFYPEDVAYLARKNMKRLKHRGSIREYVKEFSTLMLEISNMSEEELLFNFMDNLQRETPPSPSHSRRVVMLKVGETRDQEGTPLRNDQVRPLVARMDCPKKKCLNAMIEEKEESNAHVGSLQLLNALKAKSVPKMPQNKGLMYVKTFVNGKGTKTLVDTSATHNFVSEDETKRLELQASKEGGWLKAVNLAAKPSHRVAREVTMHIGSREGMVDFTVAPMDDFKMILGMDFLQKVKAMPLPFLRLMAILEEEKPCVVPTITEGSPKTPMLLAMQVKKGLKRKEVTYLATLKEENDKKSGEPMPKEIKRVLDEFKDVMLPELPKRLPPRREEDHKIELEPGAKPFAMGPYRMAPPELEELRRQLKELLDTGFIQPSKAPYGAPCEILHEVGLKVKLLLSKDCGRGRVKDYMCDQEKCLFAKEEVNFLGHRIKDGKLMMDDSKVKVIQEWDAPTKKVVTEEPVLALSNHTKVFEVHTEALDFAIGRVLMQDRHPIAFESHKKHYLLGSHFIVKTDNVAISYFQTQKKLSPKQARWQDFLVEFDHTLEYKPRSANHMDEVEAYVRTCLVCQQDKVEQGQPRGLLEPLPIAERLWDSVTMDFIIGLPKSEDNDSIIVVVDRFSKYTTFIATPIDCIVEEMVRLFLNHVVKYWGLPKYIISDRDSRFTGKFWIEFFKLMGLELHFSTSFHPQTDGSKATNKSPFELAIGQQPLTPHTLMIGYMGRSPMAFKLAKGWHEQANIARSYLDRATRKIKKWADKKRCHIEYKAGDMVLVKLLPQQFKSLRLMHKGLVRRYEGPFSILRKVAKVSYKVELPPRLKIHPIFHVSYLKPYHEDKNDPSRGLSKRAPTTVVTSYDKEAPRSQFQLSPEIHDSNASVSNEILNNSAKLGRATKILAAASALVIGAVIHGVISLERMVAVFRLKEGLDVIQFIRSTRYKSNGNPRSLGAFKVDNSVEVCVHWFRLLIGNCKTVCDGLVVDLMGEPSIVALSRMQRTLPLNLVFPPAYSIFSFVVWRPFILNANITNREDIHQLYQSLTMAISDATKHLPFLDVCMRDTHSFYDLVAVDASDSEFAAMLELNGPDLHLRAMTFVHLRARLFLNAIIDCKMPNTLFTQDDVNWVSEHAESKVPYAENETKLLDKLVHILDTLQPAKFHWQWVELRLLLNEQALVEKTQQP</sequence>
<evidence type="ECO:0000313" key="8">
    <source>
        <dbReference type="EMBL" id="RVW27889.1"/>
    </source>
</evidence>
<dbReference type="EMBL" id="QGNW01001932">
    <property type="protein sequence ID" value="RVW27889.1"/>
    <property type="molecule type" value="Genomic_DNA"/>
</dbReference>
<dbReference type="GO" id="GO:0004519">
    <property type="term" value="F:endonuclease activity"/>
    <property type="evidence" value="ECO:0007669"/>
    <property type="project" value="UniProtKB-KW"/>
</dbReference>
<dbReference type="Gene3D" id="3.10.10.10">
    <property type="entry name" value="HIV Type 1 Reverse Transcriptase, subunit A, domain 1"/>
    <property type="match status" value="1"/>
</dbReference>
<dbReference type="OrthoDB" id="1691269at2759"/>
<evidence type="ECO:0000259" key="7">
    <source>
        <dbReference type="PROSITE" id="PS50994"/>
    </source>
</evidence>
<evidence type="ECO:0000256" key="6">
    <source>
        <dbReference type="ARBA" id="ARBA00022918"/>
    </source>
</evidence>
<dbReference type="GO" id="GO:0003676">
    <property type="term" value="F:nucleic acid binding"/>
    <property type="evidence" value="ECO:0007669"/>
    <property type="project" value="InterPro"/>
</dbReference>
<gene>
    <name evidence="8" type="primary">MED12_1</name>
    <name evidence="8" type="ORF">CK203_084944</name>
</gene>
<keyword evidence="5" id="KW-0378">Hydrolase</keyword>